<sequence>MSSYIVHGAEAGRTKQRGPLDVALLCSKLETYKIEKDLAQARRQTRRAIARRQSDPRTGATNVVESTGSTTQSEQPQKLQHISRTTVAGSTISISETPSVSQLSHVPLDINFGEKLVLSLPEQTSDASRAQKYGTAPIERERNPAFRREYHASSMPGSRARRPSDYEKYRNTVTSTTGKQASRMHPKSEQPSSVGHRESHAAGAGRQAPISNATSGHSDAKPSSQLKRSSYTRHNWAQASQNGEVMAGSWTSKPRTGRNFEPRGASMNAAENHAFSSGPKDGKDAAGRSTQQEDRLISDAVKRMKEKEKTKRRTSLLGLFKKS</sequence>
<feature type="compositionally biased region" description="Polar residues" evidence="1">
    <location>
        <begin position="209"/>
        <end position="254"/>
    </location>
</feature>
<feature type="compositionally biased region" description="Basic and acidic residues" evidence="1">
    <location>
        <begin position="138"/>
        <end position="151"/>
    </location>
</feature>
<feature type="region of interest" description="Disordered" evidence="1">
    <location>
        <begin position="122"/>
        <end position="323"/>
    </location>
</feature>
<name>A0A1Y6L5G3_ZYMTR</name>
<dbReference type="Proteomes" id="UP000215453">
    <property type="component" value="Chromosome 1"/>
</dbReference>
<feature type="compositionally biased region" description="Polar residues" evidence="1">
    <location>
        <begin position="59"/>
        <end position="80"/>
    </location>
</feature>
<evidence type="ECO:0000313" key="2">
    <source>
        <dbReference type="EMBL" id="SMY19754.1"/>
    </source>
</evidence>
<feature type="region of interest" description="Disordered" evidence="1">
    <location>
        <begin position="45"/>
        <end position="80"/>
    </location>
</feature>
<dbReference type="EMBL" id="LT882676">
    <property type="protein sequence ID" value="SMY19754.1"/>
    <property type="molecule type" value="Genomic_DNA"/>
</dbReference>
<evidence type="ECO:0000313" key="3">
    <source>
        <dbReference type="Proteomes" id="UP000215453"/>
    </source>
</evidence>
<gene>
    <name evidence="2" type="ORF">ZT1A5_G1189</name>
</gene>
<organism evidence="2 3">
    <name type="scientific">Zymoseptoria tritici ST99CH_1A5</name>
    <dbReference type="NCBI Taxonomy" id="1276529"/>
    <lineage>
        <taxon>Eukaryota</taxon>
        <taxon>Fungi</taxon>
        <taxon>Dikarya</taxon>
        <taxon>Ascomycota</taxon>
        <taxon>Pezizomycotina</taxon>
        <taxon>Dothideomycetes</taxon>
        <taxon>Dothideomycetidae</taxon>
        <taxon>Mycosphaerellales</taxon>
        <taxon>Mycosphaerellaceae</taxon>
        <taxon>Zymoseptoria</taxon>
    </lineage>
</organism>
<protein>
    <submittedName>
        <fullName evidence="2">Uncharacterized protein</fullName>
    </submittedName>
</protein>
<dbReference type="AlphaFoldDB" id="A0A1Y6L5G3"/>
<evidence type="ECO:0000256" key="1">
    <source>
        <dbReference type="SAM" id="MobiDB-lite"/>
    </source>
</evidence>
<proteinExistence type="predicted"/>
<feature type="compositionally biased region" description="Basic and acidic residues" evidence="1">
    <location>
        <begin position="280"/>
        <end position="309"/>
    </location>
</feature>
<feature type="compositionally biased region" description="Polar residues" evidence="1">
    <location>
        <begin position="171"/>
        <end position="180"/>
    </location>
</feature>
<accession>A0A1Y6L5G3</accession>
<reference evidence="2 3" key="1">
    <citation type="submission" date="2016-10" db="EMBL/GenBank/DDBJ databases">
        <authorList>
            <person name="Varghese N."/>
        </authorList>
    </citation>
    <scope>NUCLEOTIDE SEQUENCE [LARGE SCALE GENOMIC DNA]</scope>
</reference>